<protein>
    <submittedName>
        <fullName evidence="1">NAD(P)/FAD-dependent oxidoreductase</fullName>
        <ecNumber evidence="1">1.-.-.-</ecNumber>
    </submittedName>
</protein>
<evidence type="ECO:0000313" key="2">
    <source>
        <dbReference type="Proteomes" id="UP001595729"/>
    </source>
</evidence>
<name>A0ABV7W4U7_9BURK</name>
<proteinExistence type="predicted"/>
<evidence type="ECO:0000313" key="1">
    <source>
        <dbReference type="EMBL" id="MFC3684804.1"/>
    </source>
</evidence>
<keyword evidence="2" id="KW-1185">Reference proteome</keyword>
<dbReference type="PRINTS" id="PR00420">
    <property type="entry name" value="RNGMNOXGNASE"/>
</dbReference>
<dbReference type="PANTHER" id="PTHR43747">
    <property type="entry name" value="FAD-BINDING PROTEIN"/>
    <property type="match status" value="1"/>
</dbReference>
<accession>A0ABV7W4U7</accession>
<dbReference type="Gene3D" id="3.50.50.60">
    <property type="entry name" value="FAD/NAD(P)-binding domain"/>
    <property type="match status" value="1"/>
</dbReference>
<dbReference type="SUPFAM" id="SSF51905">
    <property type="entry name" value="FAD/NAD(P)-binding domain"/>
    <property type="match status" value="1"/>
</dbReference>
<dbReference type="Proteomes" id="UP001595729">
    <property type="component" value="Unassembled WGS sequence"/>
</dbReference>
<dbReference type="InterPro" id="IPR050816">
    <property type="entry name" value="Flavin-dep_Halogenase_NPB"/>
</dbReference>
<dbReference type="GO" id="GO:0016491">
    <property type="term" value="F:oxidoreductase activity"/>
    <property type="evidence" value="ECO:0007669"/>
    <property type="project" value="UniProtKB-KW"/>
</dbReference>
<comment type="caution">
    <text evidence="1">The sequence shown here is derived from an EMBL/GenBank/DDBJ whole genome shotgun (WGS) entry which is preliminary data.</text>
</comment>
<sequence>MTRIDRGILVLGAGPAGAAVALGLRRLGHAVTVVGVPRAFDAIEGVSDRVVAGLRGVGIEAALAAIAEPSPRRATWAGATTALNSERLVDRAAFDRLLWQELQDHGVECIAARVMRWTPGEHDKHGESGHTLQIQRPDETQPTTLRARFVVEARGRLAPHPPQGVGRGPETVALLWRGQGAAGGEAGSAVESLPGGWAWCARLPGGAVALQLTVDPSAIALPPRAQLGAFVREQLAAVDAALPFLDTAATEVHALARTSGAVLAPEVCGATWLRVGDAAMAADPLSGNGIFQSLSSALQAPMVVHTLLNHPADAPHARRFHTERVHGLFQRFARIGRDFYAQEARWADEPFWAARRAWPDALPTHGAEGDAPPHIEQRPVVDRDRIRLAEVLVTAGQPLGIWHVDGVAIAPLWRAAQAAPGREVEALVPLLGGDTGRAQAALRWLRAQGWR</sequence>
<dbReference type="RefSeq" id="WP_382175027.1">
    <property type="nucleotide sequence ID" value="NZ_JBHRXX010000006.1"/>
</dbReference>
<dbReference type="InterPro" id="IPR036188">
    <property type="entry name" value="FAD/NAD-bd_sf"/>
</dbReference>
<organism evidence="1 2">
    <name type="scientific">Hydrogenophaga luteola</name>
    <dbReference type="NCBI Taxonomy" id="1591122"/>
    <lineage>
        <taxon>Bacteria</taxon>
        <taxon>Pseudomonadati</taxon>
        <taxon>Pseudomonadota</taxon>
        <taxon>Betaproteobacteria</taxon>
        <taxon>Burkholderiales</taxon>
        <taxon>Comamonadaceae</taxon>
        <taxon>Hydrogenophaga</taxon>
    </lineage>
</organism>
<gene>
    <name evidence="1" type="ORF">ACFOPI_14470</name>
</gene>
<dbReference type="EMBL" id="JBHRXX010000006">
    <property type="protein sequence ID" value="MFC3684804.1"/>
    <property type="molecule type" value="Genomic_DNA"/>
</dbReference>
<reference evidence="2" key="1">
    <citation type="journal article" date="2019" name="Int. J. Syst. Evol. Microbiol.">
        <title>The Global Catalogue of Microorganisms (GCM) 10K type strain sequencing project: providing services to taxonomists for standard genome sequencing and annotation.</title>
        <authorList>
            <consortium name="The Broad Institute Genomics Platform"/>
            <consortium name="The Broad Institute Genome Sequencing Center for Infectious Disease"/>
            <person name="Wu L."/>
            <person name="Ma J."/>
        </authorList>
    </citation>
    <scope>NUCLEOTIDE SEQUENCE [LARGE SCALE GENOMIC DNA]</scope>
    <source>
        <strain evidence="2">KCTC 42501</strain>
    </source>
</reference>
<keyword evidence="1" id="KW-0560">Oxidoreductase</keyword>
<dbReference type="EC" id="1.-.-.-" evidence="1"/>
<dbReference type="PANTHER" id="PTHR43747:SF1">
    <property type="entry name" value="SLR1998 PROTEIN"/>
    <property type="match status" value="1"/>
</dbReference>